<sequence length="233" mass="24630">MTDNIRLHLPAELLGAYDRSTSRMTPTLMKVRFGNTPAIAKRTSEAAALADAADQARRAWESIHSLHWSSASDTTATEGARLVRSAKFAKQQMEQINTATDAALTAAERRLETLKAKMDAAIAPPASAGVATMDAEARAMLRATTDPAAALKLARAHPRAVATASPELCGLAPEVHANIRTEHLRTTLPEETADYSDLLEAVQAAGAARKELESSANDMIDFSTAGRLAGGAA</sequence>
<evidence type="ECO:0000313" key="2">
    <source>
        <dbReference type="Proteomes" id="UP000515873"/>
    </source>
</evidence>
<name>A0A7G8Q1S4_9GAMM</name>
<dbReference type="Proteomes" id="UP000515873">
    <property type="component" value="Chromosome"/>
</dbReference>
<keyword evidence="2" id="KW-1185">Reference proteome</keyword>
<dbReference type="RefSeq" id="WP_187056204.1">
    <property type="nucleotide sequence ID" value="NZ_CP060412.1"/>
</dbReference>
<protein>
    <submittedName>
        <fullName evidence="1">Uncharacterized protein</fullName>
    </submittedName>
</protein>
<dbReference type="KEGG" id="dtl:H8F01_16815"/>
<dbReference type="AlphaFoldDB" id="A0A7G8Q1S4"/>
<accession>A0A7G8Q1S4</accession>
<gene>
    <name evidence="1" type="ORF">H8F01_16815</name>
</gene>
<reference evidence="1 2" key="1">
    <citation type="submission" date="2020-08" db="EMBL/GenBank/DDBJ databases">
        <title>Dyella sp. G9 isolated from forest soil.</title>
        <authorList>
            <person name="Fu J."/>
            <person name="Qiu L."/>
        </authorList>
    </citation>
    <scope>NUCLEOTIDE SEQUENCE [LARGE SCALE GENOMIC DNA]</scope>
    <source>
        <strain evidence="1 2">G9</strain>
    </source>
</reference>
<proteinExistence type="predicted"/>
<evidence type="ECO:0000313" key="1">
    <source>
        <dbReference type="EMBL" id="QNK00732.1"/>
    </source>
</evidence>
<dbReference type="EMBL" id="CP060412">
    <property type="protein sequence ID" value="QNK00732.1"/>
    <property type="molecule type" value="Genomic_DNA"/>
</dbReference>
<organism evidence="1 2">
    <name type="scientific">Dyella telluris</name>
    <dbReference type="NCBI Taxonomy" id="2763498"/>
    <lineage>
        <taxon>Bacteria</taxon>
        <taxon>Pseudomonadati</taxon>
        <taxon>Pseudomonadota</taxon>
        <taxon>Gammaproteobacteria</taxon>
        <taxon>Lysobacterales</taxon>
        <taxon>Rhodanobacteraceae</taxon>
        <taxon>Dyella</taxon>
    </lineage>
</organism>